<accession>A0A812HVZ4</accession>
<feature type="region of interest" description="Disordered" evidence="1">
    <location>
        <begin position="88"/>
        <end position="222"/>
    </location>
</feature>
<dbReference type="Proteomes" id="UP000604046">
    <property type="component" value="Unassembled WGS sequence"/>
</dbReference>
<proteinExistence type="predicted"/>
<organism evidence="2 3">
    <name type="scientific">Symbiodinium natans</name>
    <dbReference type="NCBI Taxonomy" id="878477"/>
    <lineage>
        <taxon>Eukaryota</taxon>
        <taxon>Sar</taxon>
        <taxon>Alveolata</taxon>
        <taxon>Dinophyceae</taxon>
        <taxon>Suessiales</taxon>
        <taxon>Symbiodiniaceae</taxon>
        <taxon>Symbiodinium</taxon>
    </lineage>
</organism>
<name>A0A812HVZ4_9DINO</name>
<feature type="compositionally biased region" description="Basic and acidic residues" evidence="1">
    <location>
        <begin position="136"/>
        <end position="152"/>
    </location>
</feature>
<dbReference type="AlphaFoldDB" id="A0A812HVZ4"/>
<keyword evidence="3" id="KW-1185">Reference proteome</keyword>
<feature type="compositionally biased region" description="Pro residues" evidence="1">
    <location>
        <begin position="197"/>
        <end position="207"/>
    </location>
</feature>
<sequence length="302" mass="32207">MAQSMQGYVWAAPLKRMPVQPACAPTYARGWQLVPVPVRVTRRTFRVVGSPVPAPFMVTRRTLGVVVKPARVVVSAAAPTHLPHLLGSAKAPAASHPVKGPPKAGVGEPAETSECERMVLEEPAASNPMKAPPKAGIREPAETCDCERKEAATPEASAPASEMVHPKGRPVSYGPASPFLKIEEGADDADTDEPKAAPKPAPNPAPEPAELTKPPQEAPEELPGQAEALEALKALMAELGGMGFKVPKKPTGEPEVAKAPGHPMFPTFRQFRNGAVQYIINVSLDDGRDELFLFPQLRQMEQ</sequence>
<evidence type="ECO:0000313" key="2">
    <source>
        <dbReference type="EMBL" id="CAE6962777.1"/>
    </source>
</evidence>
<evidence type="ECO:0000313" key="3">
    <source>
        <dbReference type="Proteomes" id="UP000604046"/>
    </source>
</evidence>
<evidence type="ECO:0000256" key="1">
    <source>
        <dbReference type="SAM" id="MobiDB-lite"/>
    </source>
</evidence>
<comment type="caution">
    <text evidence="2">The sequence shown here is derived from an EMBL/GenBank/DDBJ whole genome shotgun (WGS) entry which is preliminary data.</text>
</comment>
<gene>
    <name evidence="2" type="ORF">SNAT2548_LOCUS2053</name>
</gene>
<feature type="compositionally biased region" description="Low complexity" evidence="1">
    <location>
        <begin position="153"/>
        <end position="162"/>
    </location>
</feature>
<dbReference type="EMBL" id="CAJNDS010000114">
    <property type="protein sequence ID" value="CAE6962777.1"/>
    <property type="molecule type" value="Genomic_DNA"/>
</dbReference>
<reference evidence="2" key="1">
    <citation type="submission" date="2021-02" db="EMBL/GenBank/DDBJ databases">
        <authorList>
            <person name="Dougan E. K."/>
            <person name="Rhodes N."/>
            <person name="Thang M."/>
            <person name="Chan C."/>
        </authorList>
    </citation>
    <scope>NUCLEOTIDE SEQUENCE</scope>
</reference>
<protein>
    <submittedName>
        <fullName evidence="2">Uncharacterized protein</fullName>
    </submittedName>
</protein>